<dbReference type="InterPro" id="IPR027806">
    <property type="entry name" value="HARBI1_dom"/>
</dbReference>
<keyword evidence="6" id="KW-0378">Hydrolase</keyword>
<feature type="domain" description="DDE Tnp4" evidence="9">
    <location>
        <begin position="126"/>
        <end position="292"/>
    </location>
</feature>
<dbReference type="PANTHER" id="PTHR22930:SF279">
    <property type="entry name" value="SIMILAR TO ENSANGP00000010363"/>
    <property type="match status" value="1"/>
</dbReference>
<dbReference type="EMBL" id="JAINUF010000011">
    <property type="protein sequence ID" value="KAJ8346597.1"/>
    <property type="molecule type" value="Genomic_DNA"/>
</dbReference>
<dbReference type="InterPro" id="IPR045249">
    <property type="entry name" value="HARBI1-like"/>
</dbReference>
<gene>
    <name evidence="10" type="ORF">SKAU_G00279980</name>
</gene>
<evidence type="ECO:0000256" key="8">
    <source>
        <dbReference type="SAM" id="MobiDB-lite"/>
    </source>
</evidence>
<evidence type="ECO:0000256" key="2">
    <source>
        <dbReference type="ARBA" id="ARBA00004123"/>
    </source>
</evidence>
<evidence type="ECO:0000256" key="1">
    <source>
        <dbReference type="ARBA" id="ARBA00001968"/>
    </source>
</evidence>
<dbReference type="PANTHER" id="PTHR22930">
    <property type="match status" value="1"/>
</dbReference>
<dbReference type="GO" id="GO:0016787">
    <property type="term" value="F:hydrolase activity"/>
    <property type="evidence" value="ECO:0007669"/>
    <property type="project" value="UniProtKB-KW"/>
</dbReference>
<evidence type="ECO:0000313" key="11">
    <source>
        <dbReference type="Proteomes" id="UP001152622"/>
    </source>
</evidence>
<evidence type="ECO:0000259" key="9">
    <source>
        <dbReference type="Pfam" id="PF13359"/>
    </source>
</evidence>
<feature type="region of interest" description="Disordered" evidence="8">
    <location>
        <begin position="352"/>
        <end position="379"/>
    </location>
</feature>
<comment type="cofactor">
    <cofactor evidence="1">
        <name>a divalent metal cation</name>
        <dbReference type="ChEBI" id="CHEBI:60240"/>
    </cofactor>
</comment>
<accession>A0A9Q1ILR4</accession>
<evidence type="ECO:0000256" key="5">
    <source>
        <dbReference type="ARBA" id="ARBA00022723"/>
    </source>
</evidence>
<keyword evidence="4" id="KW-0540">Nuclease</keyword>
<dbReference type="GO" id="GO:0005634">
    <property type="term" value="C:nucleus"/>
    <property type="evidence" value="ECO:0007669"/>
    <property type="project" value="UniProtKB-SubCell"/>
</dbReference>
<evidence type="ECO:0000313" key="10">
    <source>
        <dbReference type="EMBL" id="KAJ8346597.1"/>
    </source>
</evidence>
<dbReference type="GO" id="GO:0046872">
    <property type="term" value="F:metal ion binding"/>
    <property type="evidence" value="ECO:0007669"/>
    <property type="project" value="UniProtKB-KW"/>
</dbReference>
<proteinExistence type="inferred from homology"/>
<dbReference type="Proteomes" id="UP001152622">
    <property type="component" value="Chromosome 11"/>
</dbReference>
<evidence type="ECO:0000256" key="3">
    <source>
        <dbReference type="ARBA" id="ARBA00006958"/>
    </source>
</evidence>
<evidence type="ECO:0000256" key="7">
    <source>
        <dbReference type="ARBA" id="ARBA00023242"/>
    </source>
</evidence>
<protein>
    <recommendedName>
        <fullName evidence="9">DDE Tnp4 domain-containing protein</fullName>
    </recommendedName>
</protein>
<sequence length="379" mass="42948">MNARNRILAIALAMDIDEDPAVRRRGRSVWVHDINRGRRQFGEYHRLVQELHLDDAWFKAYFRLNRQQFEEVLQKIGPTIAKMQTNYRETISPAERLHLSEGAKAWRKIAGDYERLWAFPNCLGAMDGKHVVIQAPPSSGSQYFNCKGAFSIMLLAVVDAHYRFTLVDVGAYGRSSDGGTLASSAFGTALRLGNLDLPEDRPLPGADHLGPQPYVFLADEAFPLRRNLLRPYPGQHLGGERRIFNYRLSHARRMVECSFGILATQWRLYRRVLGVSPEVAECVVKATCILHNFLRWDYDGEDVPRTTTVPTDSQGAVQRIPRVGSNNASRDAAAVRDLHKLLLLSRRSSALARQHPLSPTTPRPPAPYHRQQTSYYTHP</sequence>
<organism evidence="10 11">
    <name type="scientific">Synaphobranchus kaupii</name>
    <name type="common">Kaup's arrowtooth eel</name>
    <dbReference type="NCBI Taxonomy" id="118154"/>
    <lineage>
        <taxon>Eukaryota</taxon>
        <taxon>Metazoa</taxon>
        <taxon>Chordata</taxon>
        <taxon>Craniata</taxon>
        <taxon>Vertebrata</taxon>
        <taxon>Euteleostomi</taxon>
        <taxon>Actinopterygii</taxon>
        <taxon>Neopterygii</taxon>
        <taxon>Teleostei</taxon>
        <taxon>Anguilliformes</taxon>
        <taxon>Synaphobranchidae</taxon>
        <taxon>Synaphobranchus</taxon>
    </lineage>
</organism>
<comment type="similarity">
    <text evidence="3">Belongs to the HARBI1 family.</text>
</comment>
<evidence type="ECO:0000256" key="4">
    <source>
        <dbReference type="ARBA" id="ARBA00022722"/>
    </source>
</evidence>
<dbReference type="GO" id="GO:0004518">
    <property type="term" value="F:nuclease activity"/>
    <property type="evidence" value="ECO:0007669"/>
    <property type="project" value="UniProtKB-KW"/>
</dbReference>
<comment type="caution">
    <text evidence="10">The sequence shown here is derived from an EMBL/GenBank/DDBJ whole genome shotgun (WGS) entry which is preliminary data.</text>
</comment>
<feature type="compositionally biased region" description="Polar residues" evidence="8">
    <location>
        <begin position="370"/>
        <end position="379"/>
    </location>
</feature>
<dbReference type="OrthoDB" id="8942783at2759"/>
<evidence type="ECO:0000256" key="6">
    <source>
        <dbReference type="ARBA" id="ARBA00022801"/>
    </source>
</evidence>
<dbReference type="AlphaFoldDB" id="A0A9Q1ILR4"/>
<name>A0A9Q1ILR4_SYNKA</name>
<dbReference type="Pfam" id="PF13359">
    <property type="entry name" value="DDE_Tnp_4"/>
    <property type="match status" value="1"/>
</dbReference>
<keyword evidence="7" id="KW-0539">Nucleus</keyword>
<keyword evidence="11" id="KW-1185">Reference proteome</keyword>
<reference evidence="10" key="1">
    <citation type="journal article" date="2023" name="Science">
        <title>Genome structures resolve the early diversification of teleost fishes.</title>
        <authorList>
            <person name="Parey E."/>
            <person name="Louis A."/>
            <person name="Montfort J."/>
            <person name="Bouchez O."/>
            <person name="Roques C."/>
            <person name="Iampietro C."/>
            <person name="Lluch J."/>
            <person name="Castinel A."/>
            <person name="Donnadieu C."/>
            <person name="Desvignes T."/>
            <person name="Floi Bucao C."/>
            <person name="Jouanno E."/>
            <person name="Wen M."/>
            <person name="Mejri S."/>
            <person name="Dirks R."/>
            <person name="Jansen H."/>
            <person name="Henkel C."/>
            <person name="Chen W.J."/>
            <person name="Zahm M."/>
            <person name="Cabau C."/>
            <person name="Klopp C."/>
            <person name="Thompson A.W."/>
            <person name="Robinson-Rechavi M."/>
            <person name="Braasch I."/>
            <person name="Lecointre G."/>
            <person name="Bobe J."/>
            <person name="Postlethwait J.H."/>
            <person name="Berthelot C."/>
            <person name="Roest Crollius H."/>
            <person name="Guiguen Y."/>
        </authorList>
    </citation>
    <scope>NUCLEOTIDE SEQUENCE</scope>
    <source>
        <strain evidence="10">WJC10195</strain>
    </source>
</reference>
<keyword evidence="5" id="KW-0479">Metal-binding</keyword>
<comment type="subcellular location">
    <subcellularLocation>
        <location evidence="2">Nucleus</location>
    </subcellularLocation>
</comment>